<dbReference type="InterPro" id="IPR013761">
    <property type="entry name" value="SAM/pointed_sf"/>
</dbReference>
<sequence length="770" mass="86196">MSRWSGRGSEVDWEGVRADAKRAVAAQVAQSYEASMRDISNQLSRRRERIESSSSSPREAWCRHSEAWGASYPAVPPPFEEWERGGAECPRHLEKFRREVREMLAASIEDAFGQIEELVATVSSRARRLEEEIPRVDRVSRVAAKRVDEVSESLASARRAFSERAGVDDAFAKRTREALAALRLAVDERPTRAVAAKLATEAARRCCDDDWVGSRARSAATEMLLEEDGPVDRAVRQALACREPNDDAVMEKVRRALDDERRRTREVVDRAAREVVDRAKAVETEARRQETRLEAQATRYVDELREVARTANEDRARAAQLIDAAGSPILALRRRVEELDLLILRRTGAAGDEEDARRSFDEELASLRGAIDAVDQRVATVDQRVEAVDQRVEAVDQRTTTDAVDQRVDAVDRELAAVRSDVARLSGRLDQEAASLRRDVERLRVESLQRLDVEETAGQQTRSDLAAIARRLDDFEKAFGRDVADLLRRLDERAPAAAAAVQTEPAPAIEAEVQTTSTTAVVEVQTDFAACSFVDDGTEAKEEEDDLHEEDYEPVADASSAQCQFCMRRIPRREMHAHVATECKLAIVECERCGDRVRRWNLEQHARTCRATASTPKPLPAKKLSPTRKLPPFDAPPPRGGLLSGLRSRTRERREIENDDDDDDDGSRSQDVLRPSLSKPDADPADWQPEELRDYVRDILGLSHVGDVLLKHRIGGALLLDMTEPDLLAPEPHGLGLARHETAALVSLVHQSQMLREKAMVQNPDVTTRY</sequence>
<dbReference type="InterPro" id="IPR013083">
    <property type="entry name" value="Znf_RING/FYVE/PHD"/>
</dbReference>
<evidence type="ECO:0008006" key="4">
    <source>
        <dbReference type="Google" id="ProtNLM"/>
    </source>
</evidence>
<protein>
    <recommendedName>
        <fullName evidence="4">SAM domain-containing protein</fullName>
    </recommendedName>
</protein>
<proteinExistence type="predicted"/>
<dbReference type="EMBL" id="JAQMWT010000572">
    <property type="protein sequence ID" value="KAJ8599331.1"/>
    <property type="molecule type" value="Genomic_DNA"/>
</dbReference>
<dbReference type="SUPFAM" id="SSF47769">
    <property type="entry name" value="SAM/Pointed domain"/>
    <property type="match status" value="1"/>
</dbReference>
<accession>A0AAD7U6R6</accession>
<evidence type="ECO:0000313" key="3">
    <source>
        <dbReference type="Proteomes" id="UP001230188"/>
    </source>
</evidence>
<dbReference type="Gene3D" id="1.10.150.50">
    <property type="entry name" value="Transcription Factor, Ets-1"/>
    <property type="match status" value="1"/>
</dbReference>
<dbReference type="Gene3D" id="3.30.40.10">
    <property type="entry name" value="Zinc/RING finger domain, C3HC4 (zinc finger)"/>
    <property type="match status" value="1"/>
</dbReference>
<reference evidence="2" key="1">
    <citation type="submission" date="2023-01" db="EMBL/GenBank/DDBJ databases">
        <title>Metagenome sequencing of chrysophaentin producing Chrysophaeum taylorii.</title>
        <authorList>
            <person name="Davison J."/>
            <person name="Bewley C."/>
        </authorList>
    </citation>
    <scope>NUCLEOTIDE SEQUENCE</scope>
    <source>
        <strain evidence="2">NIES-1699</strain>
    </source>
</reference>
<dbReference type="Gene3D" id="1.20.5.2280">
    <property type="match status" value="1"/>
</dbReference>
<organism evidence="2 3">
    <name type="scientific">Chrysophaeum taylorii</name>
    <dbReference type="NCBI Taxonomy" id="2483200"/>
    <lineage>
        <taxon>Eukaryota</taxon>
        <taxon>Sar</taxon>
        <taxon>Stramenopiles</taxon>
        <taxon>Ochrophyta</taxon>
        <taxon>Pelagophyceae</taxon>
        <taxon>Pelagomonadales</taxon>
        <taxon>Pelagomonadaceae</taxon>
        <taxon>Chrysophaeum</taxon>
    </lineage>
</organism>
<evidence type="ECO:0000313" key="2">
    <source>
        <dbReference type="EMBL" id="KAJ8599331.1"/>
    </source>
</evidence>
<dbReference type="AlphaFoldDB" id="A0AAD7U6R6"/>
<dbReference type="Proteomes" id="UP001230188">
    <property type="component" value="Unassembled WGS sequence"/>
</dbReference>
<keyword evidence="3" id="KW-1185">Reference proteome</keyword>
<gene>
    <name evidence="2" type="ORF">CTAYLR_005362</name>
</gene>
<evidence type="ECO:0000256" key="1">
    <source>
        <dbReference type="SAM" id="MobiDB-lite"/>
    </source>
</evidence>
<name>A0AAD7U6R6_9STRA</name>
<feature type="region of interest" description="Disordered" evidence="1">
    <location>
        <begin position="609"/>
        <end position="688"/>
    </location>
</feature>
<comment type="caution">
    <text evidence="2">The sequence shown here is derived from an EMBL/GenBank/DDBJ whole genome shotgun (WGS) entry which is preliminary data.</text>
</comment>